<feature type="binding site" evidence="5">
    <location>
        <position position="184"/>
    </location>
    <ligand>
        <name>[4Fe-4S] cluster</name>
        <dbReference type="ChEBI" id="CHEBI:49883"/>
    </ligand>
</feature>
<dbReference type="Gene3D" id="3.40.50.11270">
    <property type="match status" value="1"/>
</dbReference>
<reference evidence="6 7" key="1">
    <citation type="submission" date="2023-06" db="EMBL/GenBank/DDBJ databases">
        <title>Campylobacter magnum sp. nov., isolated from cecal contents of domestic pigs (Sus scrofa domesticus).</title>
        <authorList>
            <person name="Papic B."/>
            <person name="Gruntar I."/>
        </authorList>
    </citation>
    <scope>NUCLEOTIDE SEQUENCE [LARGE SCALE GENOMIC DNA]</scope>
    <source>
        <strain evidence="7">34484-21</strain>
    </source>
</reference>
<dbReference type="PANTHER" id="PTHR30426:SF0">
    <property type="entry name" value="4-HYDROXY-3-METHYLBUT-2-ENYL DIPHOSPHATE REDUCTASE"/>
    <property type="match status" value="1"/>
</dbReference>
<dbReference type="RefSeq" id="WP_273933300.1">
    <property type="nucleotide sequence ID" value="NZ_JAQSLJ010000001.1"/>
</dbReference>
<keyword evidence="5 6" id="KW-0560">Oxidoreductase</keyword>
<dbReference type="InterPro" id="IPR003451">
    <property type="entry name" value="LytB/IspH"/>
</dbReference>
<feature type="binding site" evidence="5">
    <location>
        <position position="214"/>
    </location>
    <ligand>
        <name>isopentenyl diphosphate</name>
        <dbReference type="ChEBI" id="CHEBI:128769"/>
    </ligand>
</feature>
<feature type="binding site" evidence="5">
    <location>
        <position position="212"/>
    </location>
    <ligand>
        <name>isopentenyl diphosphate</name>
        <dbReference type="ChEBI" id="CHEBI:128769"/>
    </ligand>
</feature>
<dbReference type="Gene3D" id="3.40.1010.20">
    <property type="entry name" value="4-hydroxy-3-methylbut-2-enyl diphosphate reductase, catalytic domain"/>
    <property type="match status" value="2"/>
</dbReference>
<keyword evidence="2 5" id="KW-0479">Metal-binding</keyword>
<dbReference type="NCBIfam" id="TIGR00216">
    <property type="entry name" value="ispH_lytB"/>
    <property type="match status" value="1"/>
</dbReference>
<feature type="binding site" evidence="5">
    <location>
        <position position="119"/>
    </location>
    <ligand>
        <name>(2E)-4-hydroxy-3-methylbut-2-enyl diphosphate</name>
        <dbReference type="ChEBI" id="CHEBI:128753"/>
    </ligand>
</feature>
<feature type="binding site" evidence="5">
    <location>
        <position position="255"/>
    </location>
    <ligand>
        <name>(2E)-4-hydroxy-3-methylbut-2-enyl diphosphate</name>
        <dbReference type="ChEBI" id="CHEBI:128753"/>
    </ligand>
</feature>
<comment type="pathway">
    <text evidence="5">Isoprenoid biosynthesis; dimethylallyl diphosphate biosynthesis; dimethylallyl diphosphate from (2E)-4-hydroxy-3-methylbutenyl diphosphate: step 1/1.</text>
</comment>
<accession>A0ABT8TBT5</accession>
<feature type="binding site" evidence="5">
    <location>
        <position position="36"/>
    </location>
    <ligand>
        <name>(2E)-4-hydroxy-3-methylbut-2-enyl diphosphate</name>
        <dbReference type="ChEBI" id="CHEBI:128753"/>
    </ligand>
</feature>
<keyword evidence="5" id="KW-0414">Isoprene biosynthesis</keyword>
<evidence type="ECO:0000313" key="6">
    <source>
        <dbReference type="EMBL" id="MDO2409721.1"/>
    </source>
</evidence>
<comment type="pathway">
    <text evidence="5">Isoprenoid biosynthesis; isopentenyl diphosphate biosynthesis via DXP pathway; isopentenyl diphosphate from 1-deoxy-D-xylulose 5-phosphate: step 6/6.</text>
</comment>
<keyword evidence="4 5" id="KW-0411">Iron-sulfur</keyword>
<dbReference type="EC" id="1.17.7.4" evidence="5"/>
<evidence type="ECO:0000256" key="2">
    <source>
        <dbReference type="ARBA" id="ARBA00022723"/>
    </source>
</evidence>
<dbReference type="HAMAP" id="MF_00191">
    <property type="entry name" value="IspH"/>
    <property type="match status" value="1"/>
</dbReference>
<evidence type="ECO:0000256" key="5">
    <source>
        <dbReference type="HAMAP-Rule" id="MF_00191"/>
    </source>
</evidence>
<evidence type="ECO:0000256" key="1">
    <source>
        <dbReference type="ARBA" id="ARBA00022485"/>
    </source>
</evidence>
<dbReference type="NCBIfam" id="NF002187">
    <property type="entry name" value="PRK01045.1-1"/>
    <property type="match status" value="1"/>
</dbReference>
<feature type="binding site" evidence="5">
    <location>
        <position position="212"/>
    </location>
    <ligand>
        <name>(2E)-4-hydroxy-3-methylbut-2-enyl diphosphate</name>
        <dbReference type="ChEBI" id="CHEBI:128753"/>
    </ligand>
</feature>
<feature type="binding site" evidence="5">
    <location>
        <position position="156"/>
    </location>
    <ligand>
        <name>(2E)-4-hydroxy-3-methylbut-2-enyl diphosphate</name>
        <dbReference type="ChEBI" id="CHEBI:128753"/>
    </ligand>
</feature>
<keyword evidence="7" id="KW-1185">Reference proteome</keyword>
<feature type="binding site" evidence="5">
    <location>
        <position position="213"/>
    </location>
    <ligand>
        <name>isopentenyl diphosphate</name>
        <dbReference type="ChEBI" id="CHEBI:128769"/>
    </ligand>
</feature>
<proteinExistence type="inferred from homology"/>
<comment type="catalytic activity">
    <reaction evidence="5">
        <text>dimethylallyl diphosphate + 2 oxidized [2Fe-2S]-[ferredoxin] + H2O = (2E)-4-hydroxy-3-methylbut-2-enyl diphosphate + 2 reduced [2Fe-2S]-[ferredoxin] + 2 H(+)</text>
        <dbReference type="Rhea" id="RHEA:24825"/>
        <dbReference type="Rhea" id="RHEA-COMP:10000"/>
        <dbReference type="Rhea" id="RHEA-COMP:10001"/>
        <dbReference type="ChEBI" id="CHEBI:15377"/>
        <dbReference type="ChEBI" id="CHEBI:15378"/>
        <dbReference type="ChEBI" id="CHEBI:33737"/>
        <dbReference type="ChEBI" id="CHEBI:33738"/>
        <dbReference type="ChEBI" id="CHEBI:57623"/>
        <dbReference type="ChEBI" id="CHEBI:128753"/>
        <dbReference type="EC" id="1.17.7.4"/>
    </reaction>
</comment>
<feature type="binding site" evidence="5">
    <location>
        <position position="214"/>
    </location>
    <ligand>
        <name>dimethylallyl diphosphate</name>
        <dbReference type="ChEBI" id="CHEBI:57623"/>
    </ligand>
</feature>
<dbReference type="Pfam" id="PF02401">
    <property type="entry name" value="LYTB"/>
    <property type="match status" value="1"/>
</dbReference>
<sequence>MKIEIAKSCGFCFGVKRAVQIASKHRGASTIGELIHNSQEIARLKDECGVKTLKNINELSGETAIIRTHGITKSDLATLKERGTKVIDATCPFVTKPQQIVEKMSAEGYEIIFFGDSEHPESKSVTSYANKVYIVSNADELEKLKLRNKVALISQTTKKLENFNKIAAALISKCKEVRVFNTICDATFKNQEACQELAKRADIMIVIGGKTSSNTKQLFYIASELCDAHHIENADELEPAWFKDKELCGITAGASTPEWIITQIIDKIKQITA</sequence>
<feature type="binding site" evidence="5">
    <location>
        <position position="255"/>
    </location>
    <ligand>
        <name>isopentenyl diphosphate</name>
        <dbReference type="ChEBI" id="CHEBI:128769"/>
    </ligand>
</feature>
<dbReference type="CDD" id="cd13944">
    <property type="entry name" value="lytB_ispH"/>
    <property type="match status" value="1"/>
</dbReference>
<feature type="binding site" evidence="5">
    <location>
        <position position="69"/>
    </location>
    <ligand>
        <name>dimethylallyl diphosphate</name>
        <dbReference type="ChEBI" id="CHEBI:57623"/>
    </ligand>
</feature>
<feature type="binding site" evidence="5">
    <location>
        <position position="12"/>
    </location>
    <ligand>
        <name>[4Fe-4S] cluster</name>
        <dbReference type="ChEBI" id="CHEBI:49883"/>
    </ligand>
</feature>
<comment type="cofactor">
    <cofactor evidence="5">
        <name>[4Fe-4S] cluster</name>
        <dbReference type="ChEBI" id="CHEBI:49883"/>
    </cofactor>
    <text evidence="5">Binds 1 [4Fe-4S] cluster per subunit.</text>
</comment>
<organism evidence="6 7">
    <name type="scientific">Campylobacter magnus</name>
    <dbReference type="NCBI Taxonomy" id="3026462"/>
    <lineage>
        <taxon>Bacteria</taxon>
        <taxon>Pseudomonadati</taxon>
        <taxon>Campylobacterota</taxon>
        <taxon>Epsilonproteobacteria</taxon>
        <taxon>Campylobacterales</taxon>
        <taxon>Campylobacteraceae</taxon>
        <taxon>Campylobacter</taxon>
    </lineage>
</organism>
<evidence type="ECO:0000256" key="4">
    <source>
        <dbReference type="ARBA" id="ARBA00023014"/>
    </source>
</evidence>
<feature type="binding site" evidence="5">
    <location>
        <position position="255"/>
    </location>
    <ligand>
        <name>dimethylallyl diphosphate</name>
        <dbReference type="ChEBI" id="CHEBI:57623"/>
    </ligand>
</feature>
<dbReference type="Proteomes" id="UP001171111">
    <property type="component" value="Unassembled WGS sequence"/>
</dbReference>
<keyword evidence="1 5" id="KW-0004">4Fe-4S</keyword>
<feature type="binding site" evidence="5">
    <location>
        <position position="213"/>
    </location>
    <ligand>
        <name>(2E)-4-hydroxy-3-methylbut-2-enyl diphosphate</name>
        <dbReference type="ChEBI" id="CHEBI:128753"/>
    </ligand>
</feature>
<feature type="binding site" evidence="5">
    <location>
        <position position="212"/>
    </location>
    <ligand>
        <name>dimethylallyl diphosphate</name>
        <dbReference type="ChEBI" id="CHEBI:57623"/>
    </ligand>
</feature>
<feature type="binding site" evidence="5">
    <location>
        <position position="36"/>
    </location>
    <ligand>
        <name>isopentenyl diphosphate</name>
        <dbReference type="ChEBI" id="CHEBI:128769"/>
    </ligand>
</feature>
<feature type="binding site" evidence="5">
    <location>
        <position position="69"/>
    </location>
    <ligand>
        <name>isopentenyl diphosphate</name>
        <dbReference type="ChEBI" id="CHEBI:128769"/>
    </ligand>
</feature>
<dbReference type="EMBL" id="JAULJQ010000007">
    <property type="protein sequence ID" value="MDO2409721.1"/>
    <property type="molecule type" value="Genomic_DNA"/>
</dbReference>
<name>A0ABT8TBT5_9BACT</name>
<feature type="active site" description="Proton donor" evidence="5">
    <location>
        <position position="121"/>
    </location>
</feature>
<evidence type="ECO:0000256" key="3">
    <source>
        <dbReference type="ARBA" id="ARBA00023004"/>
    </source>
</evidence>
<dbReference type="GO" id="GO:0051745">
    <property type="term" value="F:4-hydroxy-3-methylbut-2-enyl diphosphate reductase activity"/>
    <property type="evidence" value="ECO:0007669"/>
    <property type="project" value="UniProtKB-EC"/>
</dbReference>
<feature type="binding site" evidence="5">
    <location>
        <position position="213"/>
    </location>
    <ligand>
        <name>dimethylallyl diphosphate</name>
        <dbReference type="ChEBI" id="CHEBI:57623"/>
    </ligand>
</feature>
<comment type="function">
    <text evidence="5">Catalyzes the conversion of 1-hydroxy-2-methyl-2-(E)-butenyl 4-diphosphate (HMBPP) into a mixture of isopentenyl diphosphate (IPP) and dimethylallyl diphosphate (DMAPP). Acts in the terminal step of the DOXP/MEP pathway for isoprenoid precursor biosynthesis.</text>
</comment>
<feature type="binding site" evidence="5">
    <location>
        <position position="91"/>
    </location>
    <ligand>
        <name>[4Fe-4S] cluster</name>
        <dbReference type="ChEBI" id="CHEBI:49883"/>
    </ligand>
</feature>
<evidence type="ECO:0000313" key="7">
    <source>
        <dbReference type="Proteomes" id="UP001171111"/>
    </source>
</evidence>
<dbReference type="PANTHER" id="PTHR30426">
    <property type="entry name" value="4-HYDROXY-3-METHYLBUT-2-ENYL DIPHOSPHATE REDUCTASE"/>
    <property type="match status" value="1"/>
</dbReference>
<keyword evidence="3 5" id="KW-0408">Iron</keyword>
<feature type="binding site" evidence="5">
    <location>
        <position position="36"/>
    </location>
    <ligand>
        <name>dimethylallyl diphosphate</name>
        <dbReference type="ChEBI" id="CHEBI:57623"/>
    </ligand>
</feature>
<comment type="caution">
    <text evidence="6">The sequence shown here is derived from an EMBL/GenBank/DDBJ whole genome shotgun (WGS) entry which is preliminary data.</text>
</comment>
<feature type="binding site" evidence="5">
    <location>
        <position position="214"/>
    </location>
    <ligand>
        <name>(2E)-4-hydroxy-3-methylbut-2-enyl diphosphate</name>
        <dbReference type="ChEBI" id="CHEBI:128753"/>
    </ligand>
</feature>
<comment type="similarity">
    <text evidence="5">Belongs to the IspH family.</text>
</comment>
<feature type="binding site" evidence="5">
    <location>
        <position position="69"/>
    </location>
    <ligand>
        <name>(2E)-4-hydroxy-3-methylbut-2-enyl diphosphate</name>
        <dbReference type="ChEBI" id="CHEBI:128753"/>
    </ligand>
</feature>
<feature type="binding site" evidence="5">
    <location>
        <position position="119"/>
    </location>
    <ligand>
        <name>dimethylallyl diphosphate</name>
        <dbReference type="ChEBI" id="CHEBI:57623"/>
    </ligand>
</feature>
<gene>
    <name evidence="5" type="primary">ispH</name>
    <name evidence="6" type="ORF">Q2362_06375</name>
</gene>
<comment type="catalytic activity">
    <reaction evidence="5">
        <text>isopentenyl diphosphate + 2 oxidized [2Fe-2S]-[ferredoxin] + H2O = (2E)-4-hydroxy-3-methylbut-2-enyl diphosphate + 2 reduced [2Fe-2S]-[ferredoxin] + 2 H(+)</text>
        <dbReference type="Rhea" id="RHEA:24488"/>
        <dbReference type="Rhea" id="RHEA-COMP:10000"/>
        <dbReference type="Rhea" id="RHEA-COMP:10001"/>
        <dbReference type="ChEBI" id="CHEBI:15377"/>
        <dbReference type="ChEBI" id="CHEBI:15378"/>
        <dbReference type="ChEBI" id="CHEBI:33737"/>
        <dbReference type="ChEBI" id="CHEBI:33738"/>
        <dbReference type="ChEBI" id="CHEBI:128753"/>
        <dbReference type="ChEBI" id="CHEBI:128769"/>
        <dbReference type="EC" id="1.17.7.4"/>
    </reaction>
</comment>
<protein>
    <recommendedName>
        <fullName evidence="5">4-hydroxy-3-methylbut-2-enyl diphosphate reductase</fullName>
        <shortName evidence="5">HMBPP reductase</shortName>
        <ecNumber evidence="5">1.17.7.4</ecNumber>
    </recommendedName>
</protein>
<feature type="binding site" evidence="5">
    <location>
        <position position="119"/>
    </location>
    <ligand>
        <name>isopentenyl diphosphate</name>
        <dbReference type="ChEBI" id="CHEBI:128769"/>
    </ligand>
</feature>